<dbReference type="EMBL" id="VSRR010001317">
    <property type="protein sequence ID" value="MPC24331.1"/>
    <property type="molecule type" value="Genomic_DNA"/>
</dbReference>
<proteinExistence type="predicted"/>
<sequence length="85" mass="9323">MAHSVAHIAQDKEGLLWPHCTHSWLQNEPNTSTHHTSYSYPLGGKHTLGEQMPLASDGDREEASSTATMLPQHPPMNDTCVGTFV</sequence>
<accession>A0A5B7DRT0</accession>
<keyword evidence="3" id="KW-1185">Reference proteome</keyword>
<comment type="caution">
    <text evidence="2">The sequence shown here is derived from an EMBL/GenBank/DDBJ whole genome shotgun (WGS) entry which is preliminary data.</text>
</comment>
<evidence type="ECO:0000313" key="2">
    <source>
        <dbReference type="EMBL" id="MPC24331.1"/>
    </source>
</evidence>
<gene>
    <name evidence="2" type="ORF">E2C01_017411</name>
</gene>
<name>A0A5B7DRT0_PORTR</name>
<organism evidence="2 3">
    <name type="scientific">Portunus trituberculatus</name>
    <name type="common">Swimming crab</name>
    <name type="synonym">Neptunus trituberculatus</name>
    <dbReference type="NCBI Taxonomy" id="210409"/>
    <lineage>
        <taxon>Eukaryota</taxon>
        <taxon>Metazoa</taxon>
        <taxon>Ecdysozoa</taxon>
        <taxon>Arthropoda</taxon>
        <taxon>Crustacea</taxon>
        <taxon>Multicrustacea</taxon>
        <taxon>Malacostraca</taxon>
        <taxon>Eumalacostraca</taxon>
        <taxon>Eucarida</taxon>
        <taxon>Decapoda</taxon>
        <taxon>Pleocyemata</taxon>
        <taxon>Brachyura</taxon>
        <taxon>Eubrachyura</taxon>
        <taxon>Portunoidea</taxon>
        <taxon>Portunidae</taxon>
        <taxon>Portuninae</taxon>
        <taxon>Portunus</taxon>
    </lineage>
</organism>
<feature type="region of interest" description="Disordered" evidence="1">
    <location>
        <begin position="28"/>
        <end position="77"/>
    </location>
</feature>
<reference evidence="2 3" key="1">
    <citation type="submission" date="2019-05" db="EMBL/GenBank/DDBJ databases">
        <title>Another draft genome of Portunus trituberculatus and its Hox gene families provides insights of decapod evolution.</title>
        <authorList>
            <person name="Jeong J.-H."/>
            <person name="Song I."/>
            <person name="Kim S."/>
            <person name="Choi T."/>
            <person name="Kim D."/>
            <person name="Ryu S."/>
            <person name="Kim W."/>
        </authorList>
    </citation>
    <scope>NUCLEOTIDE SEQUENCE [LARGE SCALE GENOMIC DNA]</scope>
    <source>
        <tissue evidence="2">Muscle</tissue>
    </source>
</reference>
<dbReference type="AlphaFoldDB" id="A0A5B7DRT0"/>
<evidence type="ECO:0000256" key="1">
    <source>
        <dbReference type="SAM" id="MobiDB-lite"/>
    </source>
</evidence>
<protein>
    <submittedName>
        <fullName evidence="2">Uncharacterized protein</fullName>
    </submittedName>
</protein>
<evidence type="ECO:0000313" key="3">
    <source>
        <dbReference type="Proteomes" id="UP000324222"/>
    </source>
</evidence>
<dbReference type="Proteomes" id="UP000324222">
    <property type="component" value="Unassembled WGS sequence"/>
</dbReference>
<feature type="compositionally biased region" description="Polar residues" evidence="1">
    <location>
        <begin position="28"/>
        <end position="39"/>
    </location>
</feature>